<reference evidence="4" key="1">
    <citation type="submission" date="2023-05" db="EMBL/GenBank/DDBJ databases">
        <title>Cataloging the Phylogenetic Diversity of Human Bladder Bacteria.</title>
        <authorList>
            <person name="Du J."/>
        </authorList>
    </citation>
    <scope>NUCLEOTIDE SEQUENCE</scope>
    <source>
        <strain evidence="4">UMB1231</strain>
    </source>
</reference>
<dbReference type="InterPro" id="IPR050748">
    <property type="entry name" value="Glycosyltrans_8_dom-fam"/>
</dbReference>
<gene>
    <name evidence="4" type="ORF">QP433_05585</name>
</gene>
<proteinExistence type="predicted"/>
<keyword evidence="2 4" id="KW-0808">Transferase</keyword>
<dbReference type="PANTHER" id="PTHR13778">
    <property type="entry name" value="GLYCOSYLTRANSFERASE 8 DOMAIN-CONTAINING PROTEIN"/>
    <property type="match status" value="1"/>
</dbReference>
<dbReference type="AlphaFoldDB" id="A0AAJ1Q4D6"/>
<accession>A0AAJ1Q4D6</accession>
<evidence type="ECO:0000313" key="5">
    <source>
        <dbReference type="Proteomes" id="UP001229251"/>
    </source>
</evidence>
<dbReference type="CDD" id="cd04194">
    <property type="entry name" value="GT8_A4GalT_like"/>
    <property type="match status" value="1"/>
</dbReference>
<dbReference type="EC" id="2.-.-.-" evidence="4"/>
<dbReference type="EMBL" id="JASOOE010000009">
    <property type="protein sequence ID" value="MDK7187447.1"/>
    <property type="molecule type" value="Genomic_DNA"/>
</dbReference>
<dbReference type="Pfam" id="PF01501">
    <property type="entry name" value="Glyco_transf_8"/>
    <property type="match status" value="1"/>
</dbReference>
<keyword evidence="3" id="KW-0479">Metal-binding</keyword>
<sequence length="287" mass="33253">MSNERENLEVLVTFDAGYVGPFKTLAKSLALTNSHFAIRFWFLHDQMDELVLEDLKVFCQGLGCLWQDISLEEEVFSGSKTTDRYPIAMYYRLLAGDFLPKSLKRVLYLDPDILVINPLDALWQMDLQGQIFAAASHNGILNLSKGVNNVRLKTDHAFFNTGVLLMDLDRMRLEVKQAAIFALIESKDQELIYPDQDVFNILYGKHSLEIDDTLWNFDPRFYPIYLLRSGGDNDLSWVMDHTAILHFCGRKKPWLDSGYNYFTGLYKHYQKLPLPSQYVQFKDDDSH</sequence>
<dbReference type="SUPFAM" id="SSF53448">
    <property type="entry name" value="Nucleotide-diphospho-sugar transferases"/>
    <property type="match status" value="1"/>
</dbReference>
<dbReference type="GO" id="GO:0016757">
    <property type="term" value="F:glycosyltransferase activity"/>
    <property type="evidence" value="ECO:0007669"/>
    <property type="project" value="UniProtKB-KW"/>
</dbReference>
<evidence type="ECO:0000313" key="4">
    <source>
        <dbReference type="EMBL" id="MDK7187447.1"/>
    </source>
</evidence>
<evidence type="ECO:0000256" key="1">
    <source>
        <dbReference type="ARBA" id="ARBA00022676"/>
    </source>
</evidence>
<dbReference type="Gene3D" id="3.90.550.10">
    <property type="entry name" value="Spore Coat Polysaccharide Biosynthesis Protein SpsA, Chain A"/>
    <property type="match status" value="1"/>
</dbReference>
<evidence type="ECO:0000256" key="2">
    <source>
        <dbReference type="ARBA" id="ARBA00022679"/>
    </source>
</evidence>
<dbReference type="PANTHER" id="PTHR13778:SF47">
    <property type="entry name" value="LIPOPOLYSACCHARIDE 1,3-GALACTOSYLTRANSFERASE"/>
    <property type="match status" value="1"/>
</dbReference>
<organism evidence="4 5">
    <name type="scientific">Facklamia hominis</name>
    <dbReference type="NCBI Taxonomy" id="178214"/>
    <lineage>
        <taxon>Bacteria</taxon>
        <taxon>Bacillati</taxon>
        <taxon>Bacillota</taxon>
        <taxon>Bacilli</taxon>
        <taxon>Lactobacillales</taxon>
        <taxon>Aerococcaceae</taxon>
        <taxon>Facklamia</taxon>
    </lineage>
</organism>
<evidence type="ECO:0000256" key="3">
    <source>
        <dbReference type="ARBA" id="ARBA00022723"/>
    </source>
</evidence>
<protein>
    <submittedName>
        <fullName evidence="4">Glycosyltransferase family 8 protein</fullName>
        <ecNumber evidence="4">2.-.-.-</ecNumber>
    </submittedName>
</protein>
<dbReference type="InterPro" id="IPR002495">
    <property type="entry name" value="Glyco_trans_8"/>
</dbReference>
<dbReference type="GO" id="GO:0046872">
    <property type="term" value="F:metal ion binding"/>
    <property type="evidence" value="ECO:0007669"/>
    <property type="project" value="UniProtKB-KW"/>
</dbReference>
<dbReference type="InterPro" id="IPR029044">
    <property type="entry name" value="Nucleotide-diphossugar_trans"/>
</dbReference>
<name>A0AAJ1Q4D6_9LACT</name>
<dbReference type="Proteomes" id="UP001229251">
    <property type="component" value="Unassembled WGS sequence"/>
</dbReference>
<dbReference type="RefSeq" id="WP_070609928.1">
    <property type="nucleotide sequence ID" value="NZ_JASOOE010000009.1"/>
</dbReference>
<keyword evidence="1" id="KW-0328">Glycosyltransferase</keyword>
<comment type="caution">
    <text evidence="4">The sequence shown here is derived from an EMBL/GenBank/DDBJ whole genome shotgun (WGS) entry which is preliminary data.</text>
</comment>